<protein>
    <recommendedName>
        <fullName evidence="2">DUF4283 domain-containing protein</fullName>
    </recommendedName>
</protein>
<feature type="compositionally biased region" description="Basic and acidic residues" evidence="1">
    <location>
        <begin position="49"/>
        <end position="62"/>
    </location>
</feature>
<feature type="domain" description="DUF4283" evidence="2">
    <location>
        <begin position="142"/>
        <end position="183"/>
    </location>
</feature>
<evidence type="ECO:0000259" key="2">
    <source>
        <dbReference type="Pfam" id="PF14111"/>
    </source>
</evidence>
<dbReference type="InterPro" id="IPR040256">
    <property type="entry name" value="At4g02000-like"/>
</dbReference>
<evidence type="ECO:0000313" key="3">
    <source>
        <dbReference type="EMBL" id="OAY46696.1"/>
    </source>
</evidence>
<dbReference type="PANTHER" id="PTHR31286:SF99">
    <property type="entry name" value="DUF4283 DOMAIN-CONTAINING PROTEIN"/>
    <property type="match status" value="1"/>
</dbReference>
<accession>A0A2C9VM25</accession>
<gene>
    <name evidence="3" type="ORF">MANES_06G019700</name>
</gene>
<feature type="region of interest" description="Disordered" evidence="1">
    <location>
        <begin position="1"/>
        <end position="71"/>
    </location>
</feature>
<organism evidence="3">
    <name type="scientific">Manihot esculenta</name>
    <name type="common">Cassava</name>
    <name type="synonym">Jatropha manihot</name>
    <dbReference type="NCBI Taxonomy" id="3983"/>
    <lineage>
        <taxon>Eukaryota</taxon>
        <taxon>Viridiplantae</taxon>
        <taxon>Streptophyta</taxon>
        <taxon>Embryophyta</taxon>
        <taxon>Tracheophyta</taxon>
        <taxon>Spermatophyta</taxon>
        <taxon>Magnoliopsida</taxon>
        <taxon>eudicotyledons</taxon>
        <taxon>Gunneridae</taxon>
        <taxon>Pentapetalae</taxon>
        <taxon>rosids</taxon>
        <taxon>fabids</taxon>
        <taxon>Malpighiales</taxon>
        <taxon>Euphorbiaceae</taxon>
        <taxon>Crotonoideae</taxon>
        <taxon>Manihoteae</taxon>
        <taxon>Manihot</taxon>
    </lineage>
</organism>
<dbReference type="STRING" id="3983.A0A2C9VM25"/>
<dbReference type="EMBL" id="CM004392">
    <property type="protein sequence ID" value="OAY46696.1"/>
    <property type="molecule type" value="Genomic_DNA"/>
</dbReference>
<proteinExistence type="predicted"/>
<reference evidence="3" key="1">
    <citation type="submission" date="2016-02" db="EMBL/GenBank/DDBJ databases">
        <title>WGS assembly of Manihot esculenta.</title>
        <authorList>
            <person name="Bredeson J.V."/>
            <person name="Prochnik S.E."/>
            <person name="Lyons J.B."/>
            <person name="Schmutz J."/>
            <person name="Grimwood J."/>
            <person name="Vrebalov J."/>
            <person name="Bart R.S."/>
            <person name="Amuge T."/>
            <person name="Ferguson M.E."/>
            <person name="Green R."/>
            <person name="Putnam N."/>
            <person name="Stites J."/>
            <person name="Rounsley S."/>
            <person name="Rokhsar D.S."/>
        </authorList>
    </citation>
    <scope>NUCLEOTIDE SEQUENCE [LARGE SCALE GENOMIC DNA]</scope>
    <source>
        <tissue evidence="3">Leaf</tissue>
    </source>
</reference>
<name>A0A2C9VM25_MANES</name>
<dbReference type="PANTHER" id="PTHR31286">
    <property type="entry name" value="GLYCINE-RICH CELL WALL STRUCTURAL PROTEIN 1.8-LIKE"/>
    <property type="match status" value="1"/>
</dbReference>
<dbReference type="InterPro" id="IPR025558">
    <property type="entry name" value="DUF4283"/>
</dbReference>
<dbReference type="AlphaFoldDB" id="A0A2C9VM25"/>
<sequence length="212" mass="24283">MANALAFDDSKHATSMEEDDLIDRSTRKKRKELPDDASVNYLDEEDHEVLDGGTRRDDKESEMPDLPKSSFKDTLLNQHMGARDTCFDDDAMSEASCESDDEGDATCPRVKITPEEKNRLRQPWRNSLILKLLGRLIGYSYFNVIALDNGYFLVKFTSKQDYGHALLGGPWMIAMKKLSLLYWLLSQLLLVSTLHPRCTFPNLFLFLHVLVF</sequence>
<evidence type="ECO:0000256" key="1">
    <source>
        <dbReference type="SAM" id="MobiDB-lite"/>
    </source>
</evidence>
<dbReference type="Pfam" id="PF14111">
    <property type="entry name" value="DUF4283"/>
    <property type="match status" value="1"/>
</dbReference>